<dbReference type="Pfam" id="PF13556">
    <property type="entry name" value="HTH_30"/>
    <property type="match status" value="1"/>
</dbReference>
<evidence type="ECO:0000313" key="3">
    <source>
        <dbReference type="EMBL" id="SCM81054.1"/>
    </source>
</evidence>
<feature type="domain" description="PucR C-terminal helix-turn-helix" evidence="2">
    <location>
        <begin position="266"/>
        <end position="322"/>
    </location>
</feature>
<dbReference type="Gene3D" id="1.10.10.2840">
    <property type="entry name" value="PucR C-terminal helix-turn-helix domain"/>
    <property type="match status" value="1"/>
</dbReference>
<dbReference type="InterPro" id="IPR012914">
    <property type="entry name" value="PucR_dom"/>
</dbReference>
<dbReference type="InterPro" id="IPR042070">
    <property type="entry name" value="PucR_C-HTH_sf"/>
</dbReference>
<sequence length="334" mass="38585">MSFIRGGELIITTGLANSYDHWLEELIHSVNKKGASGIILNIGNYIKDIPHYLIDYCNNNHLPLLIMPWEIHIADIMQDGFNDIIKEKQEEEYFSKIFSSAIFDNMIDNAFIAEHEDMKPYSYSTYGIVAFKNVSNDKLTVILNQAEQKYLLLTKKTTQYAILYNITENNFAATLAFLHSSLSTDDDIHYSISTLGQGLQCLFNKRIEADKALQVAIATKKPYCFYNDLGLYQIILGISDEAILDNLYTQSLKTIVDYDQKHNSNYLEILRYYIEFNSSVQLVAEHTFTHRNTINYRVAKIKKLLRSDLSSMEERCRIRLAFCLYDLQHCNTVN</sequence>
<protein>
    <submittedName>
        <fullName evidence="3">Purine catabolism regulatory protein PucR</fullName>
    </submittedName>
</protein>
<dbReference type="PANTHER" id="PTHR33744:SF1">
    <property type="entry name" value="DNA-BINDING TRANSCRIPTIONAL ACTIVATOR ADER"/>
    <property type="match status" value="1"/>
</dbReference>
<evidence type="ECO:0000259" key="1">
    <source>
        <dbReference type="Pfam" id="PF07905"/>
    </source>
</evidence>
<dbReference type="EMBL" id="FMJE01000003">
    <property type="protein sequence ID" value="SCM81054.1"/>
    <property type="molecule type" value="Genomic_DNA"/>
</dbReference>
<dbReference type="AlphaFoldDB" id="A0A212LTX2"/>
<dbReference type="InterPro" id="IPR025736">
    <property type="entry name" value="PucR_C-HTH_dom"/>
</dbReference>
<dbReference type="InterPro" id="IPR051448">
    <property type="entry name" value="CdaR-like_regulators"/>
</dbReference>
<dbReference type="Pfam" id="PF07905">
    <property type="entry name" value="PucR"/>
    <property type="match status" value="1"/>
</dbReference>
<organism evidence="3">
    <name type="scientific">uncultured Sporomusa sp</name>
    <dbReference type="NCBI Taxonomy" id="307249"/>
    <lineage>
        <taxon>Bacteria</taxon>
        <taxon>Bacillati</taxon>
        <taxon>Bacillota</taxon>
        <taxon>Negativicutes</taxon>
        <taxon>Selenomonadales</taxon>
        <taxon>Sporomusaceae</taxon>
        <taxon>Sporomusa</taxon>
        <taxon>environmental samples</taxon>
    </lineage>
</organism>
<accession>A0A212LTX2</accession>
<reference evidence="3" key="1">
    <citation type="submission" date="2016-08" db="EMBL/GenBank/DDBJ databases">
        <authorList>
            <person name="Seilhamer J.J."/>
        </authorList>
    </citation>
    <scope>NUCLEOTIDE SEQUENCE</scope>
    <source>
        <strain evidence="3">86</strain>
    </source>
</reference>
<feature type="domain" description="Purine catabolism PurC-like" evidence="1">
    <location>
        <begin position="2"/>
        <end position="80"/>
    </location>
</feature>
<proteinExistence type="predicted"/>
<gene>
    <name evidence="3" type="primary">pucR</name>
    <name evidence="3" type="ORF">KL86SPO_31233</name>
</gene>
<evidence type="ECO:0000259" key="2">
    <source>
        <dbReference type="Pfam" id="PF13556"/>
    </source>
</evidence>
<name>A0A212LTX2_9FIRM</name>
<dbReference type="PANTHER" id="PTHR33744">
    <property type="entry name" value="CARBOHYDRATE DIACID REGULATOR"/>
    <property type="match status" value="1"/>
</dbReference>